<evidence type="ECO:0000313" key="2">
    <source>
        <dbReference type="RefSeq" id="XP_073800031.1"/>
    </source>
</evidence>
<organism evidence="1 2">
    <name type="scientific">Danio rerio</name>
    <name type="common">Zebrafish</name>
    <name type="synonym">Brachydanio rerio</name>
    <dbReference type="NCBI Taxonomy" id="7955"/>
    <lineage>
        <taxon>Eukaryota</taxon>
        <taxon>Metazoa</taxon>
        <taxon>Chordata</taxon>
        <taxon>Craniata</taxon>
        <taxon>Vertebrata</taxon>
        <taxon>Euteleostomi</taxon>
        <taxon>Actinopterygii</taxon>
        <taxon>Neopterygii</taxon>
        <taxon>Teleostei</taxon>
        <taxon>Ostariophysi</taxon>
        <taxon>Cypriniformes</taxon>
        <taxon>Danionidae</taxon>
        <taxon>Danioninae</taxon>
        <taxon>Danio</taxon>
    </lineage>
</organism>
<sequence length="278" mass="31164">MLPIIKALLILAALGQDLTTAEAKNLDMALKSVDDQYEGCVNNMTRMVTTVYMKKETSDPKSNFTKAWEDGVKKAKTPTDANLKMNHSIAIYVYTDDRVYSTFNKAVSSDKNRYKAKKYSWYSLHFWLTEAVQILRKNQGVCKTSYRGTKFTYSTKNVVGKEVRFGSFASSSFKRAVAIKFGDKSCFVIYTCQGADVQKYSKYPLEQEVLIPPYETFTVTAVKTKTDDPNLWCDSVFTLSSVRIVSNVNCAAASSSGKPVAFLSVVSISALLCYVFKY</sequence>
<keyword evidence="1" id="KW-1185">Reference proteome</keyword>
<gene>
    <name evidence="2" type="primary">LOC100329579</name>
</gene>
<protein>
    <submittedName>
        <fullName evidence="2">Ecto-ADP-ribosyltransferase 5</fullName>
    </submittedName>
</protein>
<evidence type="ECO:0000313" key="1">
    <source>
        <dbReference type="Proteomes" id="UP000000437"/>
    </source>
</evidence>
<reference evidence="2" key="1">
    <citation type="submission" date="2025-08" db="UniProtKB">
        <authorList>
            <consortium name="RefSeq"/>
        </authorList>
    </citation>
    <scope>IDENTIFICATION</scope>
    <source>
        <strain evidence="2">Tuebingen</strain>
        <tissue evidence="2">Fibroblasts and whole tissue</tissue>
    </source>
</reference>
<accession>A0AC58J0L8</accession>
<name>A0AC58J0L8_DANRE</name>
<dbReference type="Proteomes" id="UP000000437">
    <property type="component" value="Chromosome 3"/>
</dbReference>
<dbReference type="RefSeq" id="XP_073800031.1">
    <property type="nucleotide sequence ID" value="XM_073943930.1"/>
</dbReference>
<proteinExistence type="predicted"/>